<protein>
    <submittedName>
        <fullName evidence="1">Uncharacterized protein</fullName>
    </submittedName>
</protein>
<organism evidence="1">
    <name type="scientific">mine drainage metagenome</name>
    <dbReference type="NCBI Taxonomy" id="410659"/>
    <lineage>
        <taxon>unclassified sequences</taxon>
        <taxon>metagenomes</taxon>
        <taxon>ecological metagenomes</taxon>
    </lineage>
</organism>
<reference evidence="1" key="1">
    <citation type="submission" date="2009-10" db="EMBL/GenBank/DDBJ databases">
        <title>Diversity of trophic interactions inside an arsenic-rich microbial ecosystem.</title>
        <authorList>
            <person name="Bertin P.N."/>
            <person name="Heinrich-Salmeron A."/>
            <person name="Pelletier E."/>
            <person name="Goulhen-Chollet F."/>
            <person name="Arsene-Ploetze F."/>
            <person name="Gallien S."/>
            <person name="Calteau A."/>
            <person name="Vallenet D."/>
            <person name="Casiot C."/>
            <person name="Chane-Woon-Ming B."/>
            <person name="Giloteaux L."/>
            <person name="Barakat M."/>
            <person name="Bonnefoy V."/>
            <person name="Bruneel O."/>
            <person name="Chandler M."/>
            <person name="Cleiss J."/>
            <person name="Duran R."/>
            <person name="Elbaz-Poulichet F."/>
            <person name="Fonknechten N."/>
            <person name="Lauga B."/>
            <person name="Mornico D."/>
            <person name="Ortet P."/>
            <person name="Schaeffer C."/>
            <person name="Siguier P."/>
            <person name="Alexander Thil Smith A."/>
            <person name="Van Dorsselaer A."/>
            <person name="Weissenbach J."/>
            <person name="Medigue C."/>
            <person name="Le Paslier D."/>
        </authorList>
    </citation>
    <scope>NUCLEOTIDE SEQUENCE</scope>
</reference>
<gene>
    <name evidence="1" type="ORF">CARN4_1960</name>
</gene>
<comment type="caution">
    <text evidence="1">The sequence shown here is derived from an EMBL/GenBank/DDBJ whole genome shotgun (WGS) entry which is preliminary data.</text>
</comment>
<evidence type="ECO:0000313" key="1">
    <source>
        <dbReference type="EMBL" id="CBI01639.1"/>
    </source>
</evidence>
<name>E6Q379_9ZZZZ</name>
<proteinExistence type="predicted"/>
<accession>E6Q379</accession>
<sequence length="73" mass="7985">MTVQRAPLLCEHTIGSFSGREVGNIVTNDYGAIPHGAILLYKYTLIDTGDAFIVKANFPTTETVLGRVSYYTC</sequence>
<dbReference type="AlphaFoldDB" id="E6Q379"/>
<dbReference type="EMBL" id="CABO01000019">
    <property type="protein sequence ID" value="CBI01639.1"/>
    <property type="molecule type" value="Genomic_DNA"/>
</dbReference>